<dbReference type="RefSeq" id="WP_261297003.1">
    <property type="nucleotide sequence ID" value="NZ_JAMTCD010000002.1"/>
</dbReference>
<keyword evidence="6" id="KW-1185">Reference proteome</keyword>
<dbReference type="PANTHER" id="PTHR45138:SF9">
    <property type="entry name" value="DIGUANYLATE CYCLASE DGCM-RELATED"/>
    <property type="match status" value="1"/>
</dbReference>
<accession>A0A9X2WJX5</accession>
<evidence type="ECO:0000313" key="5">
    <source>
        <dbReference type="EMBL" id="MCT7940556.1"/>
    </source>
</evidence>
<dbReference type="GO" id="GO:0052621">
    <property type="term" value="F:diguanylate cyclase activity"/>
    <property type="evidence" value="ECO:0007669"/>
    <property type="project" value="UniProtKB-EC"/>
</dbReference>
<evidence type="ECO:0000259" key="4">
    <source>
        <dbReference type="PROSITE" id="PS50887"/>
    </source>
</evidence>
<feature type="transmembrane region" description="Helical" evidence="3">
    <location>
        <begin position="149"/>
        <end position="171"/>
    </location>
</feature>
<comment type="caution">
    <text evidence="5">The sequence shown here is derived from an EMBL/GenBank/DDBJ whole genome shotgun (WGS) entry which is preliminary data.</text>
</comment>
<dbReference type="InterPro" id="IPR029787">
    <property type="entry name" value="Nucleotide_cyclase"/>
</dbReference>
<feature type="transmembrane region" description="Helical" evidence="3">
    <location>
        <begin position="34"/>
        <end position="56"/>
    </location>
</feature>
<dbReference type="CDD" id="cd01949">
    <property type="entry name" value="GGDEF"/>
    <property type="match status" value="1"/>
</dbReference>
<feature type="transmembrane region" description="Helical" evidence="3">
    <location>
        <begin position="62"/>
        <end position="81"/>
    </location>
</feature>
<feature type="transmembrane region" description="Helical" evidence="3">
    <location>
        <begin position="191"/>
        <end position="212"/>
    </location>
</feature>
<feature type="transmembrane region" description="Helical" evidence="3">
    <location>
        <begin position="6"/>
        <end position="27"/>
    </location>
</feature>
<feature type="transmembrane region" description="Helical" evidence="3">
    <location>
        <begin position="122"/>
        <end position="142"/>
    </location>
</feature>
<reference evidence="5" key="1">
    <citation type="journal article" date="2023" name="Int. J. Syst. Evol. Microbiol.">
        <title>&lt;i&gt;Shewanella septentrionalis&lt;/i&gt; sp. nov. and &lt;i&gt;Shewanella holmiensis&lt;/i&gt; sp. nov., isolated from Baltic Sea water and sediments.</title>
        <authorList>
            <person name="Martin-Rodriguez A.J."/>
            <person name="Thorell K."/>
            <person name="Joffre E."/>
            <person name="Jensie-Markopoulos S."/>
            <person name="Moore E.R.B."/>
            <person name="Sjoling A."/>
        </authorList>
    </citation>
    <scope>NUCLEOTIDE SEQUENCE</scope>
    <source>
        <strain evidence="5">SP1S2-7</strain>
    </source>
</reference>
<comment type="catalytic activity">
    <reaction evidence="2">
        <text>2 GTP = 3',3'-c-di-GMP + 2 diphosphate</text>
        <dbReference type="Rhea" id="RHEA:24898"/>
        <dbReference type="ChEBI" id="CHEBI:33019"/>
        <dbReference type="ChEBI" id="CHEBI:37565"/>
        <dbReference type="ChEBI" id="CHEBI:58805"/>
        <dbReference type="EC" id="2.7.7.65"/>
    </reaction>
</comment>
<dbReference type="PROSITE" id="PS50887">
    <property type="entry name" value="GGDEF"/>
    <property type="match status" value="1"/>
</dbReference>
<dbReference type="SUPFAM" id="SSF55073">
    <property type="entry name" value="Nucleotide cyclase"/>
    <property type="match status" value="1"/>
</dbReference>
<name>A0A9X2WJX5_9GAMM</name>
<evidence type="ECO:0000256" key="2">
    <source>
        <dbReference type="ARBA" id="ARBA00034247"/>
    </source>
</evidence>
<dbReference type="EC" id="2.7.7.65" evidence="1"/>
<gene>
    <name evidence="5" type="ORF">NE535_01885</name>
</gene>
<dbReference type="Pfam" id="PF00990">
    <property type="entry name" value="GGDEF"/>
    <property type="match status" value="1"/>
</dbReference>
<dbReference type="AlphaFoldDB" id="A0A9X2WJX5"/>
<dbReference type="Gene3D" id="3.30.70.270">
    <property type="match status" value="1"/>
</dbReference>
<dbReference type="EMBL" id="JAMTCD010000002">
    <property type="protein sequence ID" value="MCT7940556.1"/>
    <property type="molecule type" value="Genomic_DNA"/>
</dbReference>
<keyword evidence="3" id="KW-0812">Transmembrane</keyword>
<evidence type="ECO:0000256" key="1">
    <source>
        <dbReference type="ARBA" id="ARBA00012528"/>
    </source>
</evidence>
<evidence type="ECO:0000256" key="3">
    <source>
        <dbReference type="SAM" id="Phobius"/>
    </source>
</evidence>
<feature type="domain" description="GGDEF" evidence="4">
    <location>
        <begin position="252"/>
        <end position="390"/>
    </location>
</feature>
<protein>
    <recommendedName>
        <fullName evidence="1">diguanylate cyclase</fullName>
        <ecNumber evidence="1">2.7.7.65</ecNumber>
    </recommendedName>
</protein>
<keyword evidence="3" id="KW-0472">Membrane</keyword>
<dbReference type="InterPro" id="IPR050469">
    <property type="entry name" value="Diguanylate_Cyclase"/>
</dbReference>
<proteinExistence type="predicted"/>
<dbReference type="Proteomes" id="UP001155546">
    <property type="component" value="Unassembled WGS sequence"/>
</dbReference>
<dbReference type="InterPro" id="IPR000160">
    <property type="entry name" value="GGDEF_dom"/>
</dbReference>
<evidence type="ECO:0000313" key="6">
    <source>
        <dbReference type="Proteomes" id="UP001155546"/>
    </source>
</evidence>
<dbReference type="SMART" id="SM00267">
    <property type="entry name" value="GGDEF"/>
    <property type="match status" value="1"/>
</dbReference>
<dbReference type="PANTHER" id="PTHR45138">
    <property type="entry name" value="REGULATORY COMPONENTS OF SENSORY TRANSDUCTION SYSTEM"/>
    <property type="match status" value="1"/>
</dbReference>
<sequence>MDAFTLHISTAIISAMMVVSLLTFYFVGNRERSLIDWSIAGGLFFFSNAVGISSYFFDIPYWLGPALTNACYILAHLALLAGLRRHLLLSPNWSLMLGIAAAVFLAHFIPGLLETITYRLLYIYPLLMAINVYTVITVVLGVKSKKLHAIYYPFMFAELIFFGQQLVRYIFVIFDNQLPLTTAGDHLLQTLGTLAVMTFLLLMILSCCLIIYRQQQLKLFDAIEVDSLTGLLNRQALPQRAKEMFEQSTPSTPLAIMVVEIDDLPQLSEQYGYPASDSVIKHIANVLKFTTHIEGGIFRSQTNKFVLLIEGATVEQLIRLSERLIEKVANMQMKALPNGVQTNLNIGYSIQSAHDHSWQILFQQAEQKLKQTMAAEPAVESRHAKNITLDRFGFSA</sequence>
<keyword evidence="3" id="KW-1133">Transmembrane helix</keyword>
<organism evidence="5 6">
    <name type="scientific">Shewanella holmiensis</name>
    <dbReference type="NCBI Taxonomy" id="2952222"/>
    <lineage>
        <taxon>Bacteria</taxon>
        <taxon>Pseudomonadati</taxon>
        <taxon>Pseudomonadota</taxon>
        <taxon>Gammaproteobacteria</taxon>
        <taxon>Alteromonadales</taxon>
        <taxon>Shewanellaceae</taxon>
        <taxon>Shewanella</taxon>
    </lineage>
</organism>
<dbReference type="InterPro" id="IPR043128">
    <property type="entry name" value="Rev_trsase/Diguanyl_cyclase"/>
</dbReference>
<dbReference type="NCBIfam" id="TIGR00254">
    <property type="entry name" value="GGDEF"/>
    <property type="match status" value="1"/>
</dbReference>
<feature type="transmembrane region" description="Helical" evidence="3">
    <location>
        <begin position="93"/>
        <end position="110"/>
    </location>
</feature>